<gene>
    <name evidence="5" type="ORF">ENN47_09565</name>
</gene>
<name>A0A7C1CX73_9BACT</name>
<organism evidence="5">
    <name type="scientific">Mesotoga infera</name>
    <dbReference type="NCBI Taxonomy" id="1236046"/>
    <lineage>
        <taxon>Bacteria</taxon>
        <taxon>Thermotogati</taxon>
        <taxon>Thermotogota</taxon>
        <taxon>Thermotogae</taxon>
        <taxon>Kosmotogales</taxon>
        <taxon>Kosmotogaceae</taxon>
        <taxon>Mesotoga</taxon>
    </lineage>
</organism>
<dbReference type="InterPro" id="IPR029056">
    <property type="entry name" value="Ribokinase-like"/>
</dbReference>
<dbReference type="SUPFAM" id="SSF53613">
    <property type="entry name" value="Ribokinase-like"/>
    <property type="match status" value="1"/>
</dbReference>
<comment type="similarity">
    <text evidence="1">Belongs to the carbohydrate kinase PfkB family.</text>
</comment>
<evidence type="ECO:0000256" key="1">
    <source>
        <dbReference type="ARBA" id="ARBA00010688"/>
    </source>
</evidence>
<dbReference type="AlphaFoldDB" id="A0A7C1CX73"/>
<dbReference type="Pfam" id="PF00294">
    <property type="entry name" value="PfkB"/>
    <property type="match status" value="1"/>
</dbReference>
<comment type="caution">
    <text evidence="5">The sequence shown here is derived from an EMBL/GenBank/DDBJ whole genome shotgun (WGS) entry which is preliminary data.</text>
</comment>
<evidence type="ECO:0000256" key="3">
    <source>
        <dbReference type="ARBA" id="ARBA00022777"/>
    </source>
</evidence>
<dbReference type="InterPro" id="IPR011611">
    <property type="entry name" value="PfkB_dom"/>
</dbReference>
<dbReference type="GO" id="GO:0016301">
    <property type="term" value="F:kinase activity"/>
    <property type="evidence" value="ECO:0007669"/>
    <property type="project" value="UniProtKB-KW"/>
</dbReference>
<dbReference type="Gene3D" id="3.40.1190.20">
    <property type="match status" value="1"/>
</dbReference>
<dbReference type="PANTHER" id="PTHR43320">
    <property type="entry name" value="SUGAR KINASE"/>
    <property type="match status" value="1"/>
</dbReference>
<evidence type="ECO:0000313" key="5">
    <source>
        <dbReference type="EMBL" id="HDP78410.1"/>
    </source>
</evidence>
<proteinExistence type="inferred from homology"/>
<evidence type="ECO:0000259" key="4">
    <source>
        <dbReference type="Pfam" id="PF00294"/>
    </source>
</evidence>
<keyword evidence="3 5" id="KW-0418">Kinase</keyword>
<evidence type="ECO:0000256" key="2">
    <source>
        <dbReference type="ARBA" id="ARBA00022679"/>
    </source>
</evidence>
<dbReference type="PANTHER" id="PTHR43320:SF2">
    <property type="entry name" value="2-DEHYDRO-3-DEOXYGLUCONOKINASE_2-DEHYDRO-3-DEOXYGALACTONOKINASE"/>
    <property type="match status" value="1"/>
</dbReference>
<feature type="domain" description="Carbohydrate kinase PfkB" evidence="4">
    <location>
        <begin position="1"/>
        <end position="313"/>
    </location>
</feature>
<keyword evidence="2" id="KW-0808">Transferase</keyword>
<protein>
    <submittedName>
        <fullName evidence="5">Sugar kinase</fullName>
    </submittedName>
</protein>
<dbReference type="Proteomes" id="UP000886198">
    <property type="component" value="Unassembled WGS sequence"/>
</dbReference>
<dbReference type="InterPro" id="IPR052700">
    <property type="entry name" value="Carb_kinase_PfkB-like"/>
</dbReference>
<accession>A0A7C1CX73</accession>
<dbReference type="CDD" id="cd01166">
    <property type="entry name" value="KdgK"/>
    <property type="match status" value="1"/>
</dbReference>
<reference evidence="5" key="1">
    <citation type="journal article" date="2020" name="mSystems">
        <title>Genome- and Community-Level Interaction Insights into Carbon Utilization and Element Cycling Functions of Hydrothermarchaeota in Hydrothermal Sediment.</title>
        <authorList>
            <person name="Zhou Z."/>
            <person name="Liu Y."/>
            <person name="Xu W."/>
            <person name="Pan J."/>
            <person name="Luo Z.H."/>
            <person name="Li M."/>
        </authorList>
    </citation>
    <scope>NUCLEOTIDE SEQUENCE [LARGE SCALE GENOMIC DNA]</scope>
    <source>
        <strain evidence="5">SpSt-1179</strain>
    </source>
</reference>
<sequence length="340" mass="37407">MSRVVTFGEIMMRLAAPLGERFEQTKNFEVVYGGAEANVAVAIAKYGGKSRFVSKVSADQFGEAAIGNIAVHGVDTSYVMKDTGRLGKYFYEYGYSQRPSKVIYDRDNSVFANSKPGDFDWEEIFSDATWFHFTGITPALSDGLIEACEMALIEAKKRGMTVSCDLNYRSRLWSKEKARKIMTSLMKNTDVLFANEEDSESVFGIEAEGTSVSDGRLSVEGYKDVATKLRDTFDLEVVAISLRESINANFNRWSASVLAGGEFMVSAKYDINIIDRVGGGDAFAAGLIFGLDNSWEPEKSLEFGVAASCLKHTIKGDFNVVSRDEIEKLLSGNASGRVVR</sequence>
<dbReference type="EMBL" id="DSBT01000293">
    <property type="protein sequence ID" value="HDP78410.1"/>
    <property type="molecule type" value="Genomic_DNA"/>
</dbReference>